<dbReference type="OrthoDB" id="4021778at2759"/>
<dbReference type="EMBL" id="KB822718">
    <property type="protein sequence ID" value="ETN43428.1"/>
    <property type="molecule type" value="Genomic_DNA"/>
</dbReference>
<feature type="transmembrane region" description="Helical" evidence="1">
    <location>
        <begin position="114"/>
        <end position="130"/>
    </location>
</feature>
<dbReference type="VEuPathDB" id="FungiDB:HMPREF1541_02587"/>
<keyword evidence="1" id="KW-0812">Transmembrane</keyword>
<feature type="transmembrane region" description="Helical" evidence="1">
    <location>
        <begin position="355"/>
        <end position="380"/>
    </location>
</feature>
<evidence type="ECO:0000313" key="2">
    <source>
        <dbReference type="EMBL" id="ETN43428.1"/>
    </source>
</evidence>
<proteinExistence type="predicted"/>
<feature type="transmembrane region" description="Helical" evidence="1">
    <location>
        <begin position="71"/>
        <end position="94"/>
    </location>
</feature>
<dbReference type="AlphaFoldDB" id="W2S5Y0"/>
<evidence type="ECO:0000256" key="1">
    <source>
        <dbReference type="SAM" id="Phobius"/>
    </source>
</evidence>
<dbReference type="Proteomes" id="UP000030752">
    <property type="component" value="Unassembled WGS sequence"/>
</dbReference>
<dbReference type="eggNOG" id="ENOG502R1F4">
    <property type="taxonomic scope" value="Eukaryota"/>
</dbReference>
<dbReference type="HOGENOM" id="CLU_012946_0_0_1"/>
<reference evidence="2 3" key="1">
    <citation type="submission" date="2013-03" db="EMBL/GenBank/DDBJ databases">
        <title>The Genome Sequence of Phialophora europaea CBS 101466.</title>
        <authorList>
            <consortium name="The Broad Institute Genomics Platform"/>
            <person name="Cuomo C."/>
            <person name="de Hoog S."/>
            <person name="Gorbushina A."/>
            <person name="Walker B."/>
            <person name="Young S.K."/>
            <person name="Zeng Q."/>
            <person name="Gargeya S."/>
            <person name="Fitzgerald M."/>
            <person name="Haas B."/>
            <person name="Abouelleil A."/>
            <person name="Allen A.W."/>
            <person name="Alvarado L."/>
            <person name="Arachchi H.M."/>
            <person name="Berlin A.M."/>
            <person name="Chapman S.B."/>
            <person name="Gainer-Dewar J."/>
            <person name="Goldberg J."/>
            <person name="Griggs A."/>
            <person name="Gujja S."/>
            <person name="Hansen M."/>
            <person name="Howarth C."/>
            <person name="Imamovic A."/>
            <person name="Ireland A."/>
            <person name="Larimer J."/>
            <person name="McCowan C."/>
            <person name="Murphy C."/>
            <person name="Pearson M."/>
            <person name="Poon T.W."/>
            <person name="Priest M."/>
            <person name="Roberts A."/>
            <person name="Saif S."/>
            <person name="Shea T."/>
            <person name="Sisk P."/>
            <person name="Sykes S."/>
            <person name="Wortman J."/>
            <person name="Nusbaum C."/>
            <person name="Birren B."/>
        </authorList>
    </citation>
    <scope>NUCLEOTIDE SEQUENCE [LARGE SCALE GENOMIC DNA]</scope>
    <source>
        <strain evidence="2 3">CBS 101466</strain>
    </source>
</reference>
<organism evidence="2 3">
    <name type="scientific">Cyphellophora europaea (strain CBS 101466)</name>
    <name type="common">Phialophora europaea</name>
    <dbReference type="NCBI Taxonomy" id="1220924"/>
    <lineage>
        <taxon>Eukaryota</taxon>
        <taxon>Fungi</taxon>
        <taxon>Dikarya</taxon>
        <taxon>Ascomycota</taxon>
        <taxon>Pezizomycotina</taxon>
        <taxon>Eurotiomycetes</taxon>
        <taxon>Chaetothyriomycetidae</taxon>
        <taxon>Chaetothyriales</taxon>
        <taxon>Cyphellophoraceae</taxon>
        <taxon>Cyphellophora</taxon>
    </lineage>
</organism>
<keyword evidence="1" id="KW-1133">Transmembrane helix</keyword>
<sequence>MTRQRSILTEEHVRALKPALRAYVLCYAASTGPRLFGFLKMLRRRDLSMVQKSRVLVTILRTSTQINRFPIAGAILVAGPTITTRLVSILLRLLSSRVEKAPARSLDMDSLSRLRFLCTFLSAWLAFNLLNRDKEWACKRARSRGAIEFQASKTESPNKHYLPDPSYRPSYAGKTIDFTLFALCRALDVLVISMWTRTRSSRHHPEHAAPRLAKLGKKLVDPWVFATSASIIMWSWFYSPERLPRAYNHWISTAADIDSRLITALRRCREGEFVYGQDSGQAPLLMSLCDELGLPQAWGDPSKTIPIPCELYHCGRGSSCEIHGLSRFMNSFKFSMELYLPLQLLTKITRPGKTAVLAATGAAARSSSFLAAFVSLFYYSVCLARTRLGPKIFSPKTVTAQMWDSGLCVLAGCMACGWSILIEQPNRRQEIAFFVAPRALATLLPRVYDKAHQRREQIVFALSVAIVLNAAKTGPDTAVRGVLGRVLRGVLKE</sequence>
<evidence type="ECO:0000313" key="3">
    <source>
        <dbReference type="Proteomes" id="UP000030752"/>
    </source>
</evidence>
<dbReference type="PANTHER" id="PTHR12459:SF15">
    <property type="entry name" value="TRANSMEMBRANE PROTEIN 135"/>
    <property type="match status" value="1"/>
</dbReference>
<dbReference type="InterPro" id="IPR026749">
    <property type="entry name" value="Tmem135"/>
</dbReference>
<dbReference type="PANTHER" id="PTHR12459">
    <property type="entry name" value="TRANSMEMBRANE PROTEIN 135-RELATED"/>
    <property type="match status" value="1"/>
</dbReference>
<accession>W2S5Y0</accession>
<protein>
    <recommendedName>
        <fullName evidence="4">Integral membrane protein</fullName>
    </recommendedName>
</protein>
<evidence type="ECO:0008006" key="4">
    <source>
        <dbReference type="Google" id="ProtNLM"/>
    </source>
</evidence>
<feature type="transmembrane region" description="Helical" evidence="1">
    <location>
        <begin position="400"/>
        <end position="421"/>
    </location>
</feature>
<gene>
    <name evidence="2" type="ORF">HMPREF1541_02587</name>
</gene>
<keyword evidence="1" id="KW-0472">Membrane</keyword>
<dbReference type="GeneID" id="19969926"/>
<dbReference type="InParanoid" id="W2S5Y0"/>
<keyword evidence="3" id="KW-1185">Reference proteome</keyword>
<name>W2S5Y0_CYPE1</name>
<dbReference type="RefSeq" id="XP_008715164.1">
    <property type="nucleotide sequence ID" value="XM_008716942.1"/>
</dbReference>